<reference evidence="2" key="1">
    <citation type="submission" date="2017-08" db="EMBL/GenBank/DDBJ databases">
        <authorList>
            <person name="Polle J.E."/>
            <person name="Barry K."/>
            <person name="Cushman J."/>
            <person name="Schmutz J."/>
            <person name="Tran D."/>
            <person name="Hathwaick L.T."/>
            <person name="Yim W.C."/>
            <person name="Jenkins J."/>
            <person name="Mckie-Krisberg Z.M."/>
            <person name="Prochnik S."/>
            <person name="Lindquist E."/>
            <person name="Dockter R.B."/>
            <person name="Adam C."/>
            <person name="Molina H."/>
            <person name="Bunkerborg J."/>
            <person name="Jin E."/>
            <person name="Buchheim M."/>
            <person name="Magnuson J."/>
        </authorList>
    </citation>
    <scope>NUCLEOTIDE SEQUENCE</scope>
    <source>
        <strain evidence="2">CCAP 19/18</strain>
    </source>
</reference>
<dbReference type="EMBL" id="MU069611">
    <property type="protein sequence ID" value="KAF5837564.1"/>
    <property type="molecule type" value="Genomic_DNA"/>
</dbReference>
<dbReference type="Proteomes" id="UP000815325">
    <property type="component" value="Unassembled WGS sequence"/>
</dbReference>
<feature type="compositionally biased region" description="Basic and acidic residues" evidence="1">
    <location>
        <begin position="58"/>
        <end position="73"/>
    </location>
</feature>
<comment type="caution">
    <text evidence="2">The sequence shown here is derived from an EMBL/GenBank/DDBJ whole genome shotgun (WGS) entry which is preliminary data.</text>
</comment>
<proteinExistence type="predicted"/>
<keyword evidence="3" id="KW-1185">Reference proteome</keyword>
<protein>
    <submittedName>
        <fullName evidence="2">Uncharacterized protein</fullName>
    </submittedName>
</protein>
<evidence type="ECO:0000313" key="3">
    <source>
        <dbReference type="Proteomes" id="UP000815325"/>
    </source>
</evidence>
<organism evidence="2 3">
    <name type="scientific">Dunaliella salina</name>
    <name type="common">Green alga</name>
    <name type="synonym">Protococcus salinus</name>
    <dbReference type="NCBI Taxonomy" id="3046"/>
    <lineage>
        <taxon>Eukaryota</taxon>
        <taxon>Viridiplantae</taxon>
        <taxon>Chlorophyta</taxon>
        <taxon>core chlorophytes</taxon>
        <taxon>Chlorophyceae</taxon>
        <taxon>CS clade</taxon>
        <taxon>Chlamydomonadales</taxon>
        <taxon>Dunaliellaceae</taxon>
        <taxon>Dunaliella</taxon>
    </lineage>
</organism>
<accession>A0ABQ7GSH2</accession>
<gene>
    <name evidence="2" type="ORF">DUNSADRAFT_4199</name>
</gene>
<evidence type="ECO:0000313" key="2">
    <source>
        <dbReference type="EMBL" id="KAF5837564.1"/>
    </source>
</evidence>
<sequence>MEVYQVALKLVPESRELSQKIHSQRNQINKKAKSTKLSAAVDPAGTKDGAARSAAGGKDTDSKDTVKGSKEGQPRSSSAKGSKGSSKEGHAGAPKPPPQQPQVGPSQPAQDNRGNDVVYDDLGSIEVAKFAEEFLGVLRDDIEEGTVIPTVHFLPGRKLKSSEEAEAHVRIAGAFESPDTLASLTDFLRQKGGQLQAQAVLAVVPKSDIAFPRVWDKPKWPGGEKQGIFAQLETPTLRKLWFIPTQGKKAETALAADFDRFSLLPRLLKT</sequence>
<evidence type="ECO:0000256" key="1">
    <source>
        <dbReference type="SAM" id="MobiDB-lite"/>
    </source>
</evidence>
<name>A0ABQ7GSH2_DUNSA</name>
<feature type="region of interest" description="Disordered" evidence="1">
    <location>
        <begin position="13"/>
        <end position="117"/>
    </location>
</feature>
<feature type="compositionally biased region" description="Low complexity" evidence="1">
    <location>
        <begin position="101"/>
        <end position="110"/>
    </location>
</feature>